<dbReference type="EMBL" id="CAJVQB010042653">
    <property type="protein sequence ID" value="CAG8830574.1"/>
    <property type="molecule type" value="Genomic_DNA"/>
</dbReference>
<accession>A0ABN7WFH6</accession>
<gene>
    <name evidence="1" type="ORF">GMARGA_LOCUS30369</name>
</gene>
<comment type="caution">
    <text evidence="1">The sequence shown here is derived from an EMBL/GenBank/DDBJ whole genome shotgun (WGS) entry which is preliminary data.</text>
</comment>
<proteinExistence type="predicted"/>
<protein>
    <submittedName>
        <fullName evidence="1">9481_t:CDS:1</fullName>
    </submittedName>
</protein>
<name>A0ABN7WFH6_GIGMA</name>
<reference evidence="1 2" key="1">
    <citation type="submission" date="2021-06" db="EMBL/GenBank/DDBJ databases">
        <authorList>
            <person name="Kallberg Y."/>
            <person name="Tangrot J."/>
            <person name="Rosling A."/>
        </authorList>
    </citation>
    <scope>NUCLEOTIDE SEQUENCE [LARGE SCALE GENOMIC DNA]</scope>
    <source>
        <strain evidence="1 2">120-4 pot B 10/14</strain>
    </source>
</reference>
<evidence type="ECO:0000313" key="2">
    <source>
        <dbReference type="Proteomes" id="UP000789901"/>
    </source>
</evidence>
<organism evidence="1 2">
    <name type="scientific">Gigaspora margarita</name>
    <dbReference type="NCBI Taxonomy" id="4874"/>
    <lineage>
        <taxon>Eukaryota</taxon>
        <taxon>Fungi</taxon>
        <taxon>Fungi incertae sedis</taxon>
        <taxon>Mucoromycota</taxon>
        <taxon>Glomeromycotina</taxon>
        <taxon>Glomeromycetes</taxon>
        <taxon>Diversisporales</taxon>
        <taxon>Gigasporaceae</taxon>
        <taxon>Gigaspora</taxon>
    </lineage>
</organism>
<sequence length="44" mass="5106">MDGSEDDLVFDYKALDEDLENVNKENIRELNINVISGKKYEEAE</sequence>
<keyword evidence="2" id="KW-1185">Reference proteome</keyword>
<dbReference type="Proteomes" id="UP000789901">
    <property type="component" value="Unassembled WGS sequence"/>
</dbReference>
<feature type="non-terminal residue" evidence="1">
    <location>
        <position position="44"/>
    </location>
</feature>
<evidence type="ECO:0000313" key="1">
    <source>
        <dbReference type="EMBL" id="CAG8830574.1"/>
    </source>
</evidence>